<evidence type="ECO:0000256" key="2">
    <source>
        <dbReference type="ARBA" id="ARBA00022679"/>
    </source>
</evidence>
<dbReference type="EMBL" id="BAABFO010000001">
    <property type="protein sequence ID" value="GAA4321176.1"/>
    <property type="molecule type" value="Genomic_DNA"/>
</dbReference>
<dbReference type="SUPFAM" id="SSF53756">
    <property type="entry name" value="UDP-Glycosyltransferase/glycogen phosphorylase"/>
    <property type="match status" value="1"/>
</dbReference>
<dbReference type="InterPro" id="IPR002201">
    <property type="entry name" value="Glyco_trans_9"/>
</dbReference>
<dbReference type="Proteomes" id="UP001501671">
    <property type="component" value="Unassembled WGS sequence"/>
</dbReference>
<gene>
    <name evidence="3" type="ORF">GCM10023144_00220</name>
</gene>
<reference evidence="4" key="1">
    <citation type="journal article" date="2019" name="Int. J. Syst. Evol. Microbiol.">
        <title>The Global Catalogue of Microorganisms (GCM) 10K type strain sequencing project: providing services to taxonomists for standard genome sequencing and annotation.</title>
        <authorList>
            <consortium name="The Broad Institute Genomics Platform"/>
            <consortium name="The Broad Institute Genome Sequencing Center for Infectious Disease"/>
            <person name="Wu L."/>
            <person name="Ma J."/>
        </authorList>
    </citation>
    <scope>NUCLEOTIDE SEQUENCE [LARGE SCALE GENOMIC DNA]</scope>
    <source>
        <strain evidence="4">JCM 17666</strain>
    </source>
</reference>
<evidence type="ECO:0000313" key="3">
    <source>
        <dbReference type="EMBL" id="GAA4321176.1"/>
    </source>
</evidence>
<accession>A0ABP8GBV7</accession>
<dbReference type="Gene3D" id="3.40.50.2000">
    <property type="entry name" value="Glycogen Phosphorylase B"/>
    <property type="match status" value="1"/>
</dbReference>
<dbReference type="Pfam" id="PF01075">
    <property type="entry name" value="Glyco_transf_9"/>
    <property type="match status" value="1"/>
</dbReference>
<keyword evidence="4" id="KW-1185">Reference proteome</keyword>
<evidence type="ECO:0000256" key="1">
    <source>
        <dbReference type="ARBA" id="ARBA00022676"/>
    </source>
</evidence>
<keyword evidence="2" id="KW-0808">Transferase</keyword>
<name>A0ABP8GBV7_9BURK</name>
<keyword evidence="1" id="KW-0328">Glycosyltransferase</keyword>
<organism evidence="3 4">
    <name type="scientific">Pigmentiphaga soli</name>
    <dbReference type="NCBI Taxonomy" id="1007095"/>
    <lineage>
        <taxon>Bacteria</taxon>
        <taxon>Pseudomonadati</taxon>
        <taxon>Pseudomonadota</taxon>
        <taxon>Betaproteobacteria</taxon>
        <taxon>Burkholderiales</taxon>
        <taxon>Alcaligenaceae</taxon>
        <taxon>Pigmentiphaga</taxon>
    </lineage>
</organism>
<evidence type="ECO:0000313" key="4">
    <source>
        <dbReference type="Proteomes" id="UP001501671"/>
    </source>
</evidence>
<dbReference type="InterPro" id="IPR051199">
    <property type="entry name" value="LPS_LOS_Heptosyltrfase"/>
</dbReference>
<dbReference type="PANTHER" id="PTHR30160:SF23">
    <property type="match status" value="1"/>
</dbReference>
<comment type="caution">
    <text evidence="3">The sequence shown here is derived from an EMBL/GenBank/DDBJ whole genome shotgun (WGS) entry which is preliminary data.</text>
</comment>
<dbReference type="RefSeq" id="WP_345245074.1">
    <property type="nucleotide sequence ID" value="NZ_BAABFO010000001.1"/>
</dbReference>
<sequence length="324" mass="35790">MVSRVFGGLTGVVMPHAIGDSLYLCVLLRNLLSQGARLELVGGVIAPLRDWFPYASHLFVPDPPAADVAGALARYDRIVQMYPRRVAGEYLNAGNLVSLIHQPHFGKRIHILDSLLMIGGDMGLAGELSRDCGMRPPAARALRFRHFPERVVIHPTASNDFKAWGAGNFVDLAHALERWGLDPCLVVSPSEWPAWKAHAGRVRIEVLPDLADLAALIYESGWFIGNDSGVGHLASALGLPTLSLFPRNGLARRWRPAWGRNRVVLPLPLVFPTVLKERYWRQLLPVSRVLRAFDALQAEVAGLGAHCLFDRHLGQRDRHALFDG</sequence>
<protein>
    <submittedName>
        <fullName evidence="3">Glycosyltransferase family 9 protein</fullName>
    </submittedName>
</protein>
<dbReference type="PANTHER" id="PTHR30160">
    <property type="entry name" value="TETRAACYLDISACCHARIDE 4'-KINASE-RELATED"/>
    <property type="match status" value="1"/>
</dbReference>
<proteinExistence type="predicted"/>